<dbReference type="PANTHER" id="PTHR11142">
    <property type="entry name" value="PSEUDOURIDYLATE SYNTHASE"/>
    <property type="match status" value="1"/>
</dbReference>
<dbReference type="FunFam" id="3.30.70.580:FF:000001">
    <property type="entry name" value="tRNA pseudouridine synthase A"/>
    <property type="match status" value="1"/>
</dbReference>
<dbReference type="NCBIfam" id="TIGR00071">
    <property type="entry name" value="hisT_truA"/>
    <property type="match status" value="1"/>
</dbReference>
<dbReference type="AlphaFoldDB" id="A0A4R8LHX2"/>
<dbReference type="RefSeq" id="WP_134160632.1">
    <property type="nucleotide sequence ID" value="NZ_SORF01000013.1"/>
</dbReference>
<reference evidence="9 10" key="1">
    <citation type="submission" date="2019-03" db="EMBL/GenBank/DDBJ databases">
        <title>Genomic Encyclopedia of Type Strains, Phase IV (KMG-IV): sequencing the most valuable type-strain genomes for metagenomic binning, comparative biology and taxonomic classification.</title>
        <authorList>
            <person name="Goeker M."/>
        </authorList>
    </citation>
    <scope>NUCLEOTIDE SEQUENCE [LARGE SCALE GENOMIC DNA]</scope>
    <source>
        <strain evidence="9 10">DSM 17974</strain>
    </source>
</reference>
<feature type="binding site" evidence="4 6">
    <location>
        <position position="119"/>
    </location>
    <ligand>
        <name>substrate</name>
    </ligand>
</feature>
<dbReference type="GO" id="GO:0003723">
    <property type="term" value="F:RNA binding"/>
    <property type="evidence" value="ECO:0007669"/>
    <property type="project" value="InterPro"/>
</dbReference>
<evidence type="ECO:0000256" key="2">
    <source>
        <dbReference type="ARBA" id="ARBA00022694"/>
    </source>
</evidence>
<evidence type="ECO:0000259" key="8">
    <source>
        <dbReference type="Pfam" id="PF01416"/>
    </source>
</evidence>
<evidence type="ECO:0000256" key="3">
    <source>
        <dbReference type="ARBA" id="ARBA00023235"/>
    </source>
</evidence>
<dbReference type="Gene3D" id="3.30.70.660">
    <property type="entry name" value="Pseudouridine synthase I, catalytic domain, C-terminal subdomain"/>
    <property type="match status" value="1"/>
</dbReference>
<evidence type="ECO:0000313" key="10">
    <source>
        <dbReference type="Proteomes" id="UP000294581"/>
    </source>
</evidence>
<feature type="active site" description="Nucleophile" evidence="4 5">
    <location>
        <position position="61"/>
    </location>
</feature>
<dbReference type="GO" id="GO:0031119">
    <property type="term" value="P:tRNA pseudouridine synthesis"/>
    <property type="evidence" value="ECO:0007669"/>
    <property type="project" value="UniProtKB-UniRule"/>
</dbReference>
<keyword evidence="10" id="KW-1185">Reference proteome</keyword>
<organism evidence="9 10">
    <name type="scientific">Alicyclobacillus sacchari</name>
    <dbReference type="NCBI Taxonomy" id="392010"/>
    <lineage>
        <taxon>Bacteria</taxon>
        <taxon>Bacillati</taxon>
        <taxon>Bacillota</taxon>
        <taxon>Bacilli</taxon>
        <taxon>Bacillales</taxon>
        <taxon>Alicyclobacillaceae</taxon>
        <taxon>Alicyclobacillus</taxon>
    </lineage>
</organism>
<evidence type="ECO:0000256" key="7">
    <source>
        <dbReference type="RuleBase" id="RU003792"/>
    </source>
</evidence>
<comment type="caution">
    <text evidence="9">The sequence shown here is derived from an EMBL/GenBank/DDBJ whole genome shotgun (WGS) entry which is preliminary data.</text>
</comment>
<evidence type="ECO:0000313" key="9">
    <source>
        <dbReference type="EMBL" id="TDY42831.1"/>
    </source>
</evidence>
<keyword evidence="3 4" id="KW-0413">Isomerase</keyword>
<dbReference type="PIRSF" id="PIRSF001430">
    <property type="entry name" value="tRNA_psdUrid_synth"/>
    <property type="match status" value="1"/>
</dbReference>
<accession>A0A4R8LHX2</accession>
<dbReference type="EMBL" id="SORF01000013">
    <property type="protein sequence ID" value="TDY42831.1"/>
    <property type="molecule type" value="Genomic_DNA"/>
</dbReference>
<gene>
    <name evidence="4" type="primary">truA</name>
    <name evidence="9" type="ORF">C7445_11365</name>
</gene>
<comment type="subunit">
    <text evidence="4">Homodimer.</text>
</comment>
<dbReference type="Gene3D" id="3.30.70.580">
    <property type="entry name" value="Pseudouridine synthase I, catalytic domain, N-terminal subdomain"/>
    <property type="match status" value="1"/>
</dbReference>
<dbReference type="InterPro" id="IPR020097">
    <property type="entry name" value="PsdUridine_synth_TruA_a/b_dom"/>
</dbReference>
<comment type="similarity">
    <text evidence="1 4 7">Belongs to the tRNA pseudouridine synthase TruA family.</text>
</comment>
<dbReference type="InterPro" id="IPR020095">
    <property type="entry name" value="PsdUridine_synth_TruA_C"/>
</dbReference>
<dbReference type="Pfam" id="PF01416">
    <property type="entry name" value="PseudoU_synth_1"/>
    <property type="match status" value="2"/>
</dbReference>
<evidence type="ECO:0000256" key="1">
    <source>
        <dbReference type="ARBA" id="ARBA00009375"/>
    </source>
</evidence>
<sequence>MTDSIRDSRGNRIRLVIAYDGAGFHGFARQDGLRTVQGTLEETLTRMLGTPIEVYGSGRTDKGVHARAQVVHFDVPYGPPAERMVHVLRRRLPADVMPLWADQVDNDFHARFSVVRKTYRYTLYRGAMPNLFLYRFSWHVPGELSLSAMREAAAHLVGRHDFSSFCASSASQEDKVRTIYRIDLAGADDQLAIEVEGNGFLQYMVRIIVGTLVKVGEGREVADRIPAILAAKDRSQAGETAPPHGLCLWNVEYPPEYGGKVVDPRADL</sequence>
<dbReference type="InterPro" id="IPR020103">
    <property type="entry name" value="PsdUridine_synth_cat_dom_sf"/>
</dbReference>
<feature type="domain" description="Pseudouridine synthase I TruA alpha/beta" evidence="8">
    <location>
        <begin position="152"/>
        <end position="254"/>
    </location>
</feature>
<dbReference type="HAMAP" id="MF_00171">
    <property type="entry name" value="TruA"/>
    <property type="match status" value="1"/>
</dbReference>
<comment type="catalytic activity">
    <reaction evidence="4 7">
        <text>uridine(38/39/40) in tRNA = pseudouridine(38/39/40) in tRNA</text>
        <dbReference type="Rhea" id="RHEA:22376"/>
        <dbReference type="Rhea" id="RHEA-COMP:10085"/>
        <dbReference type="Rhea" id="RHEA-COMP:10087"/>
        <dbReference type="ChEBI" id="CHEBI:65314"/>
        <dbReference type="ChEBI" id="CHEBI:65315"/>
        <dbReference type="EC" id="5.4.99.12"/>
    </reaction>
</comment>
<evidence type="ECO:0000256" key="4">
    <source>
        <dbReference type="HAMAP-Rule" id="MF_00171"/>
    </source>
</evidence>
<proteinExistence type="inferred from homology"/>
<dbReference type="InterPro" id="IPR020094">
    <property type="entry name" value="TruA/RsuA/RluB/E/F_N"/>
</dbReference>
<name>A0A4R8LHX2_9BACL</name>
<protein>
    <recommendedName>
        <fullName evidence="4">tRNA pseudouridine synthase A</fullName>
        <ecNumber evidence="4">5.4.99.12</ecNumber>
    </recommendedName>
    <alternativeName>
        <fullName evidence="4">tRNA pseudouridine(38-40) synthase</fullName>
    </alternativeName>
    <alternativeName>
        <fullName evidence="4">tRNA pseudouridylate synthase I</fullName>
    </alternativeName>
    <alternativeName>
        <fullName evidence="4">tRNA-uridine isomerase I</fullName>
    </alternativeName>
</protein>
<evidence type="ECO:0000256" key="5">
    <source>
        <dbReference type="PIRSR" id="PIRSR001430-1"/>
    </source>
</evidence>
<feature type="domain" description="Pseudouridine synthase I TruA alpha/beta" evidence="8">
    <location>
        <begin position="17"/>
        <end position="112"/>
    </location>
</feature>
<comment type="function">
    <text evidence="4">Formation of pseudouridine at positions 38, 39 and 40 in the anticodon stem and loop of transfer RNAs.</text>
</comment>
<dbReference type="InterPro" id="IPR001406">
    <property type="entry name" value="PsdUridine_synth_TruA"/>
</dbReference>
<evidence type="ECO:0000256" key="6">
    <source>
        <dbReference type="PIRSR" id="PIRSR001430-2"/>
    </source>
</evidence>
<dbReference type="PANTHER" id="PTHR11142:SF0">
    <property type="entry name" value="TRNA PSEUDOURIDINE SYNTHASE-LIKE 1"/>
    <property type="match status" value="1"/>
</dbReference>
<keyword evidence="2 4" id="KW-0819">tRNA processing</keyword>
<comment type="caution">
    <text evidence="4">Lacks conserved residue(s) required for the propagation of feature annotation.</text>
</comment>
<dbReference type="CDD" id="cd02570">
    <property type="entry name" value="PseudoU_synth_EcTruA"/>
    <property type="match status" value="1"/>
</dbReference>
<dbReference type="GO" id="GO:0160147">
    <property type="term" value="F:tRNA pseudouridine(38-40) synthase activity"/>
    <property type="evidence" value="ECO:0007669"/>
    <property type="project" value="UniProtKB-EC"/>
</dbReference>
<dbReference type="Proteomes" id="UP000294581">
    <property type="component" value="Unassembled WGS sequence"/>
</dbReference>
<dbReference type="SUPFAM" id="SSF55120">
    <property type="entry name" value="Pseudouridine synthase"/>
    <property type="match status" value="1"/>
</dbReference>
<dbReference type="OrthoDB" id="9811823at2"/>
<dbReference type="EC" id="5.4.99.12" evidence="4"/>